<feature type="domain" description="Thioredoxin" evidence="2">
    <location>
        <begin position="14"/>
        <end position="121"/>
    </location>
</feature>
<proteinExistence type="predicted"/>
<keyword evidence="1" id="KW-0732">Signal</keyword>
<dbReference type="KEGG" id="dcb:C3Y92_00540"/>
<dbReference type="GO" id="GO:0005829">
    <property type="term" value="C:cytosol"/>
    <property type="evidence" value="ECO:0007669"/>
    <property type="project" value="TreeGrafter"/>
</dbReference>
<feature type="chain" id="PRO_5020389760" evidence="1">
    <location>
        <begin position="23"/>
        <end position="122"/>
    </location>
</feature>
<evidence type="ECO:0000313" key="3">
    <source>
        <dbReference type="EMBL" id="QAZ65805.1"/>
    </source>
</evidence>
<evidence type="ECO:0000313" key="4">
    <source>
        <dbReference type="Proteomes" id="UP000293296"/>
    </source>
</evidence>
<name>A0A4P6HGC8_9BACT</name>
<dbReference type="GO" id="GO:0045454">
    <property type="term" value="P:cell redox homeostasis"/>
    <property type="evidence" value="ECO:0007669"/>
    <property type="project" value="TreeGrafter"/>
</dbReference>
<dbReference type="Gene3D" id="3.40.30.10">
    <property type="entry name" value="Glutaredoxin"/>
    <property type="match status" value="1"/>
</dbReference>
<dbReference type="PANTHER" id="PTHR45663:SF11">
    <property type="entry name" value="GEO12009P1"/>
    <property type="match status" value="1"/>
</dbReference>
<dbReference type="EMBL" id="CP026538">
    <property type="protein sequence ID" value="QAZ65805.1"/>
    <property type="molecule type" value="Genomic_DNA"/>
</dbReference>
<organism evidence="3 4">
    <name type="scientific">Solidesulfovibrio carbinolicus</name>
    <dbReference type="NCBI Taxonomy" id="296842"/>
    <lineage>
        <taxon>Bacteria</taxon>
        <taxon>Pseudomonadati</taxon>
        <taxon>Thermodesulfobacteriota</taxon>
        <taxon>Desulfovibrionia</taxon>
        <taxon>Desulfovibrionales</taxon>
        <taxon>Desulfovibrionaceae</taxon>
        <taxon>Solidesulfovibrio</taxon>
    </lineage>
</organism>
<dbReference type="Pfam" id="PF00085">
    <property type="entry name" value="Thioredoxin"/>
    <property type="match status" value="1"/>
</dbReference>
<gene>
    <name evidence="3" type="ORF">C3Y92_00540</name>
</gene>
<sequence>MRRPLAALLLGLALWPAVPARSGEVPAVPAPGMVTMVDLGAKACVPCKMMQPVLASVEARYAGRAAIIFIDVWENRDEPRKYGLRVIPTQIFYDKTGKEVSRHEGFLDEKPMADILDRLLAE</sequence>
<feature type="signal peptide" evidence="1">
    <location>
        <begin position="1"/>
        <end position="22"/>
    </location>
</feature>
<dbReference type="Proteomes" id="UP000293296">
    <property type="component" value="Chromosome"/>
</dbReference>
<dbReference type="RefSeq" id="WP_129348488.1">
    <property type="nucleotide sequence ID" value="NZ_CP026538.1"/>
</dbReference>
<reference evidence="3 4" key="1">
    <citation type="submission" date="2018-02" db="EMBL/GenBank/DDBJ databases">
        <title>Genome sequence of Desulfovibrio carbinolicus DSM 3852.</title>
        <authorList>
            <person name="Wilbanks E."/>
            <person name="Skennerton C.T."/>
            <person name="Orphan V.J."/>
        </authorList>
    </citation>
    <scope>NUCLEOTIDE SEQUENCE [LARGE SCALE GENOMIC DNA]</scope>
    <source>
        <strain evidence="3 4">DSM 3852</strain>
    </source>
</reference>
<dbReference type="SUPFAM" id="SSF52833">
    <property type="entry name" value="Thioredoxin-like"/>
    <property type="match status" value="1"/>
</dbReference>
<evidence type="ECO:0000259" key="2">
    <source>
        <dbReference type="PROSITE" id="PS51352"/>
    </source>
</evidence>
<dbReference type="InterPro" id="IPR036249">
    <property type="entry name" value="Thioredoxin-like_sf"/>
</dbReference>
<evidence type="ECO:0000256" key="1">
    <source>
        <dbReference type="SAM" id="SignalP"/>
    </source>
</evidence>
<accession>A0A4P6HGC8</accession>
<dbReference type="PROSITE" id="PS51352">
    <property type="entry name" value="THIOREDOXIN_2"/>
    <property type="match status" value="1"/>
</dbReference>
<keyword evidence="4" id="KW-1185">Reference proteome</keyword>
<dbReference type="OrthoDB" id="9790390at2"/>
<dbReference type="CDD" id="cd02947">
    <property type="entry name" value="TRX_family"/>
    <property type="match status" value="1"/>
</dbReference>
<dbReference type="GO" id="GO:0015035">
    <property type="term" value="F:protein-disulfide reductase activity"/>
    <property type="evidence" value="ECO:0007669"/>
    <property type="project" value="TreeGrafter"/>
</dbReference>
<dbReference type="PANTHER" id="PTHR45663">
    <property type="entry name" value="GEO12009P1"/>
    <property type="match status" value="1"/>
</dbReference>
<dbReference type="AlphaFoldDB" id="A0A4P6HGC8"/>
<protein>
    <submittedName>
        <fullName evidence="3">Thioredoxin</fullName>
    </submittedName>
</protein>
<dbReference type="InterPro" id="IPR013766">
    <property type="entry name" value="Thioredoxin_domain"/>
</dbReference>